<accession>A0ABU8Y2J0</accession>
<evidence type="ECO:0000313" key="3">
    <source>
        <dbReference type="Proteomes" id="UP001371299"/>
    </source>
</evidence>
<organism evidence="2 3">
    <name type="scientific">Corynebacterium yonathiae</name>
    <dbReference type="NCBI Taxonomy" id="2913504"/>
    <lineage>
        <taxon>Bacteria</taxon>
        <taxon>Bacillati</taxon>
        <taxon>Actinomycetota</taxon>
        <taxon>Actinomycetes</taxon>
        <taxon>Mycobacteriales</taxon>
        <taxon>Corynebacteriaceae</taxon>
        <taxon>Corynebacterium</taxon>
    </lineage>
</organism>
<reference evidence="2 3" key="1">
    <citation type="submission" date="2024-01" db="EMBL/GenBank/DDBJ databases">
        <title>Description of two novel Corynebacterium species isolated from human nasal passages and skin.</title>
        <authorList>
            <person name="Popowitch E."/>
            <person name="Tran T.H."/>
            <person name="Escapa I.F."/>
            <person name="Bhatt E."/>
            <person name="Sozat A.K."/>
            <person name="Roberts A.Q."/>
            <person name="Segre J.A."/>
            <person name="Kong H."/>
            <person name="Conlan S."/>
            <person name="Lemon K.P."/>
            <person name="Kelly M.S."/>
        </authorList>
    </citation>
    <scope>NUCLEOTIDE SEQUENCE [LARGE SCALE GENOMIC DNA]</scope>
    <source>
        <strain evidence="2 3">KPL2619</strain>
    </source>
</reference>
<dbReference type="SUPFAM" id="SSF51735">
    <property type="entry name" value="NAD(P)-binding Rossmann-fold domains"/>
    <property type="match status" value="1"/>
</dbReference>
<feature type="compositionally biased region" description="Polar residues" evidence="1">
    <location>
        <begin position="114"/>
        <end position="123"/>
    </location>
</feature>
<dbReference type="InterPro" id="IPR036291">
    <property type="entry name" value="NAD(P)-bd_dom_sf"/>
</dbReference>
<evidence type="ECO:0000313" key="2">
    <source>
        <dbReference type="EMBL" id="MEK0145650.1"/>
    </source>
</evidence>
<name>A0ABU8Y2J0_9CORY</name>
<dbReference type="EMBL" id="JBBMGJ010000010">
    <property type="protein sequence ID" value="MEK0145650.1"/>
    <property type="molecule type" value="Genomic_DNA"/>
</dbReference>
<dbReference type="RefSeq" id="WP_340418510.1">
    <property type="nucleotide sequence ID" value="NZ_JBBMGJ010000010.1"/>
</dbReference>
<keyword evidence="3" id="KW-1185">Reference proteome</keyword>
<dbReference type="Gene3D" id="3.40.50.720">
    <property type="entry name" value="NAD(P)-binding Rossmann-like Domain"/>
    <property type="match status" value="1"/>
</dbReference>
<gene>
    <name evidence="2" type="ORF">WMQ01_06135</name>
</gene>
<feature type="region of interest" description="Disordered" evidence="1">
    <location>
        <begin position="106"/>
        <end position="126"/>
    </location>
</feature>
<protein>
    <submittedName>
        <fullName evidence="2">NAD-dependent epimerase</fullName>
    </submittedName>
</protein>
<dbReference type="Proteomes" id="UP001371299">
    <property type="component" value="Unassembled WGS sequence"/>
</dbReference>
<proteinExistence type="predicted"/>
<sequence>MKYLITGAGPVGRVVARELASRGHECLIMSRHATTINLGPRVQHITGDATSKESYPANIDGIAHCIHAAYNAEQWRKLLIPAEETALHIAAERTIPIVFPESTYGFDPNREEVSPTTPLTGSRNGKPGVRAQLIDARLTSRAHTVSVIAADLFGPDSGPGCVYHQLIIGKRFPLALINPHAKHSVTYLPDFGRALADALLDPTSAPIVATPCAPALTQAEFADRAGCHRTPITIHPWMLKLGGLLSTDLRGLVEMTYLWERPSILTGATARWKATPIEQALRETVSCDNATASAKRK</sequence>
<comment type="caution">
    <text evidence="2">The sequence shown here is derived from an EMBL/GenBank/DDBJ whole genome shotgun (WGS) entry which is preliminary data.</text>
</comment>
<evidence type="ECO:0000256" key="1">
    <source>
        <dbReference type="SAM" id="MobiDB-lite"/>
    </source>
</evidence>